<gene>
    <name evidence="2" type="ORF">PMI13_01573</name>
</gene>
<evidence type="ECO:0000256" key="1">
    <source>
        <dbReference type="SAM" id="SignalP"/>
    </source>
</evidence>
<dbReference type="PATRIC" id="fig|1144316.3.peg.1579"/>
<dbReference type="AlphaFoldDB" id="J2JZK4"/>
<protein>
    <recommendedName>
        <fullName evidence="4">YD repeat-containing protein</fullName>
    </recommendedName>
</protein>
<keyword evidence="1" id="KW-0732">Signal</keyword>
<sequence length="1021" mass="114867">MKKSIILSFVLGMLFPMLQAQDKYSSYYFKNYPNSPSTATFLRYGELQNSEYTGTNSPQIPLFTAESGTIKIPLILKYISGNGIKVAQEAGSVGLGWDISLPTITQSILGGYSDFGTEKKYLADFTKSSNPFNNYFPHSAQPLPSGFVSQPTKDAYSYYKTIDGFLPLNGNFVDLNNSFQADTDTSPDIFTCNLFGEKLEFVISNYPTNFVTTFTPTFYCLNKKGYKISYSTSTFFTIIDPQGTKYYFSRVEDVRTLTSVSKNYVITKISDINNNDINFVYNEFTNVQNLPSIGQKLNYTYGNQTYNYPSLPLANSQTFTWIGEFDEQYPGSSANPLNSSQSIGFTPSLNTSSTKQNYLLINNISGNFGKVNFYYSDRVDFPTQKLDKIEELNIFNQIVNKINFNYDYFNSQSSANIVSSPFYQGIIGSFYQSLPPDRLTKRLKLLSIVINNETPYTFGYNETLLPSKHSTGVDYWGYSNGGFTNKTLFLNPNDFNYPTAIPIDNNYNNNFKQADLNYTQSAILNKIIYPTKGYSSFEYELNTASNLFYQYDYGKLTVGNGLRMKSQTNKDSNDQFIGKTELQYVDGISTNPAFLFNKNTYSTIFFHPESGSGDSQSAGVISMNSNNNNSSSPIASGDYIGYSKVIKTEKDAQNSSKGAIETNYSNTSDFHYFFQDGVIPINMPSSKSPNSTENGKVLSEIVYDSFMNKIQQTDNTYSEIYSNVFYGTSLSRNSRSVWNSVTVNSSFVPQQHGVTVLGYYPIFSKESLLSQSVKNEYSNNKVFTIQTNYSYSAQNNLTQKLTNFPDGGTESTVLLYAHDMSNQKLVNVNMVSIPLRKTISKGGQDYSSFWTKYDDTSHLNPTSVQESSQVQPPNYIAESKTVVTYTSYDNKGNLLEYIDSENIPTTIVWGYNQTLPIAKIEGGSYASISQYLQDIISKSNLDVDATSEQTLINALDALRKKAEMNSYQITTYTYNPLIGVTTITPPSGIREKYIYDSSNRLIQVIDINGKVLKENQYNYKH</sequence>
<proteinExistence type="predicted"/>
<keyword evidence="3" id="KW-1185">Reference proteome</keyword>
<feature type="signal peptide" evidence="1">
    <location>
        <begin position="1"/>
        <end position="20"/>
    </location>
</feature>
<accession>J2JZK4</accession>
<evidence type="ECO:0000313" key="3">
    <source>
        <dbReference type="Proteomes" id="UP000007509"/>
    </source>
</evidence>
<evidence type="ECO:0008006" key="4">
    <source>
        <dbReference type="Google" id="ProtNLM"/>
    </source>
</evidence>
<dbReference type="RefSeq" id="WP_007842402.1">
    <property type="nucleotide sequence ID" value="NZ_AKJY01000023.1"/>
</dbReference>
<dbReference type="Proteomes" id="UP000007509">
    <property type="component" value="Unassembled WGS sequence"/>
</dbReference>
<feature type="chain" id="PRO_5003749885" description="YD repeat-containing protein" evidence="1">
    <location>
        <begin position="21"/>
        <end position="1021"/>
    </location>
</feature>
<organism evidence="2 3">
    <name type="scientific">Chryseobacterium populi</name>
    <dbReference type="NCBI Taxonomy" id="1144316"/>
    <lineage>
        <taxon>Bacteria</taxon>
        <taxon>Pseudomonadati</taxon>
        <taxon>Bacteroidota</taxon>
        <taxon>Flavobacteriia</taxon>
        <taxon>Flavobacteriales</taxon>
        <taxon>Weeksellaceae</taxon>
        <taxon>Chryseobacterium group</taxon>
        <taxon>Chryseobacterium</taxon>
    </lineage>
</organism>
<dbReference type="EMBL" id="AKJY01000023">
    <property type="protein sequence ID" value="EJL73320.1"/>
    <property type="molecule type" value="Genomic_DNA"/>
</dbReference>
<reference evidence="2 3" key="1">
    <citation type="journal article" date="2012" name="J. Bacteriol.">
        <title>Twenty-one genome sequences from Pseudomonas species and 19 genome sequences from diverse bacteria isolated from the rhizosphere and endosphere of Populus deltoides.</title>
        <authorList>
            <person name="Brown S.D."/>
            <person name="Utturkar S.M."/>
            <person name="Klingeman D.M."/>
            <person name="Johnson C.M."/>
            <person name="Martin S.L."/>
            <person name="Land M.L."/>
            <person name="Lu T.Y."/>
            <person name="Schadt C.W."/>
            <person name="Doktycz M.J."/>
            <person name="Pelletier D.A."/>
        </authorList>
    </citation>
    <scope>NUCLEOTIDE SEQUENCE [LARGE SCALE GENOMIC DNA]</scope>
    <source>
        <strain evidence="2 3">CF314</strain>
    </source>
</reference>
<evidence type="ECO:0000313" key="2">
    <source>
        <dbReference type="EMBL" id="EJL73320.1"/>
    </source>
</evidence>
<comment type="caution">
    <text evidence="2">The sequence shown here is derived from an EMBL/GenBank/DDBJ whole genome shotgun (WGS) entry which is preliminary data.</text>
</comment>
<dbReference type="OrthoDB" id="9814627at2"/>
<name>J2JZK4_9FLAO</name>